<dbReference type="AlphaFoldDB" id="A0A2T0PZN6"/>
<evidence type="ECO:0000256" key="6">
    <source>
        <dbReference type="SAM" id="SignalP"/>
    </source>
</evidence>
<proteinExistence type="predicted"/>
<dbReference type="Pfam" id="PF00691">
    <property type="entry name" value="OmpA"/>
    <property type="match status" value="1"/>
</dbReference>
<dbReference type="InterPro" id="IPR036737">
    <property type="entry name" value="OmpA-like_sf"/>
</dbReference>
<dbReference type="Proteomes" id="UP000237846">
    <property type="component" value="Unassembled WGS sequence"/>
</dbReference>
<keyword evidence="2 4" id="KW-0472">Membrane</keyword>
<accession>A0A2T0PZN6</accession>
<feature type="signal peptide" evidence="6">
    <location>
        <begin position="1"/>
        <end position="34"/>
    </location>
</feature>
<dbReference type="InterPro" id="IPR006664">
    <property type="entry name" value="OMP_bac"/>
</dbReference>
<gene>
    <name evidence="8" type="ORF">CLV72_10633</name>
</gene>
<keyword evidence="6" id="KW-0732">Signal</keyword>
<dbReference type="RefSeq" id="WP_106248605.1">
    <property type="nucleotide sequence ID" value="NZ_PVZC01000006.1"/>
</dbReference>
<feature type="region of interest" description="Disordered" evidence="5">
    <location>
        <begin position="161"/>
        <end position="185"/>
    </location>
</feature>
<reference evidence="8 9" key="1">
    <citation type="submission" date="2018-03" db="EMBL/GenBank/DDBJ databases">
        <title>Genomic Encyclopedia of Archaeal and Bacterial Type Strains, Phase II (KMG-II): from individual species to whole genera.</title>
        <authorList>
            <person name="Goeker M."/>
        </authorList>
    </citation>
    <scope>NUCLEOTIDE SEQUENCE [LARGE SCALE GENOMIC DNA]</scope>
    <source>
        <strain evidence="8 9">DSM 45601</strain>
    </source>
</reference>
<dbReference type="EMBL" id="PVZC01000006">
    <property type="protein sequence ID" value="PRX96998.1"/>
    <property type="molecule type" value="Genomic_DNA"/>
</dbReference>
<evidence type="ECO:0000313" key="9">
    <source>
        <dbReference type="Proteomes" id="UP000237846"/>
    </source>
</evidence>
<evidence type="ECO:0000256" key="2">
    <source>
        <dbReference type="ARBA" id="ARBA00023136"/>
    </source>
</evidence>
<name>A0A2T0PZN6_9ACTN</name>
<dbReference type="InterPro" id="IPR006665">
    <property type="entry name" value="OmpA-like"/>
</dbReference>
<evidence type="ECO:0000256" key="1">
    <source>
        <dbReference type="ARBA" id="ARBA00004442"/>
    </source>
</evidence>
<dbReference type="PROSITE" id="PS51123">
    <property type="entry name" value="OMPA_2"/>
    <property type="match status" value="1"/>
</dbReference>
<dbReference type="OrthoDB" id="5166631at2"/>
<comment type="caution">
    <text evidence="8">The sequence shown here is derived from an EMBL/GenBank/DDBJ whole genome shotgun (WGS) entry which is preliminary data.</text>
</comment>
<comment type="subcellular location">
    <subcellularLocation>
        <location evidence="1">Cell outer membrane</location>
    </subcellularLocation>
</comment>
<sequence>MRPRERAPRRAGPRPRTGPVLALAAAAAVPALMAADSRPQEWPSPPEINIAESVHGIPFEEPEPFTYGIPLDTFIRPVRTEQVEAGVTTVSISSDVLFAFDEAELGERALATVEALAAEIQGAGGTVTVVGHTDGVGDDDYNAELSRDRAEAVRAALQQELGDGTAIEAEGRGAEEPVAEETGSAEEIAAAQAENRRVEISYEGR</sequence>
<dbReference type="PRINTS" id="PR01021">
    <property type="entry name" value="OMPADOMAIN"/>
</dbReference>
<protein>
    <submittedName>
        <fullName evidence="8">Outer membrane protein OmpA-like peptidoglycan-associated protein</fullName>
    </submittedName>
</protein>
<feature type="chain" id="PRO_5015417730" evidence="6">
    <location>
        <begin position="35"/>
        <end position="205"/>
    </location>
</feature>
<evidence type="ECO:0000256" key="3">
    <source>
        <dbReference type="ARBA" id="ARBA00023237"/>
    </source>
</evidence>
<evidence type="ECO:0000313" key="8">
    <source>
        <dbReference type="EMBL" id="PRX96998.1"/>
    </source>
</evidence>
<dbReference type="SUPFAM" id="SSF103088">
    <property type="entry name" value="OmpA-like"/>
    <property type="match status" value="1"/>
</dbReference>
<dbReference type="InterPro" id="IPR050330">
    <property type="entry name" value="Bact_OuterMem_StrucFunc"/>
</dbReference>
<keyword evidence="3" id="KW-0998">Cell outer membrane</keyword>
<feature type="domain" description="OmpA-like" evidence="7">
    <location>
        <begin position="85"/>
        <end position="205"/>
    </location>
</feature>
<keyword evidence="9" id="KW-1185">Reference proteome</keyword>
<dbReference type="Gene3D" id="3.30.1330.60">
    <property type="entry name" value="OmpA-like domain"/>
    <property type="match status" value="1"/>
</dbReference>
<dbReference type="PANTHER" id="PTHR30329">
    <property type="entry name" value="STATOR ELEMENT OF FLAGELLAR MOTOR COMPLEX"/>
    <property type="match status" value="1"/>
</dbReference>
<dbReference type="CDD" id="cd07185">
    <property type="entry name" value="OmpA_C-like"/>
    <property type="match status" value="1"/>
</dbReference>
<evidence type="ECO:0000256" key="4">
    <source>
        <dbReference type="PROSITE-ProRule" id="PRU00473"/>
    </source>
</evidence>
<dbReference type="PANTHER" id="PTHR30329:SF21">
    <property type="entry name" value="LIPOPROTEIN YIAD-RELATED"/>
    <property type="match status" value="1"/>
</dbReference>
<evidence type="ECO:0000259" key="7">
    <source>
        <dbReference type="PROSITE" id="PS51123"/>
    </source>
</evidence>
<dbReference type="GO" id="GO:0009279">
    <property type="term" value="C:cell outer membrane"/>
    <property type="evidence" value="ECO:0007669"/>
    <property type="project" value="UniProtKB-SubCell"/>
</dbReference>
<organism evidence="8 9">
    <name type="scientific">Allonocardiopsis opalescens</name>
    <dbReference type="NCBI Taxonomy" id="1144618"/>
    <lineage>
        <taxon>Bacteria</taxon>
        <taxon>Bacillati</taxon>
        <taxon>Actinomycetota</taxon>
        <taxon>Actinomycetes</taxon>
        <taxon>Streptosporangiales</taxon>
        <taxon>Allonocardiopsis</taxon>
    </lineage>
</organism>
<evidence type="ECO:0000256" key="5">
    <source>
        <dbReference type="SAM" id="MobiDB-lite"/>
    </source>
</evidence>